<dbReference type="OrthoDB" id="27073at2759"/>
<protein>
    <submittedName>
        <fullName evidence="1">Uncharacterized protein</fullName>
    </submittedName>
</protein>
<name>A0A9D4ZJ26_ADICA</name>
<reference evidence="1" key="1">
    <citation type="submission" date="2021-01" db="EMBL/GenBank/DDBJ databases">
        <title>Adiantum capillus-veneris genome.</title>
        <authorList>
            <person name="Fang Y."/>
            <person name="Liao Q."/>
        </authorList>
    </citation>
    <scope>NUCLEOTIDE SEQUENCE</scope>
    <source>
        <strain evidence="1">H3</strain>
        <tissue evidence="1">Leaf</tissue>
    </source>
</reference>
<comment type="caution">
    <text evidence="1">The sequence shown here is derived from an EMBL/GenBank/DDBJ whole genome shotgun (WGS) entry which is preliminary data.</text>
</comment>
<organism evidence="1 2">
    <name type="scientific">Adiantum capillus-veneris</name>
    <name type="common">Maidenhair fern</name>
    <dbReference type="NCBI Taxonomy" id="13818"/>
    <lineage>
        <taxon>Eukaryota</taxon>
        <taxon>Viridiplantae</taxon>
        <taxon>Streptophyta</taxon>
        <taxon>Embryophyta</taxon>
        <taxon>Tracheophyta</taxon>
        <taxon>Polypodiopsida</taxon>
        <taxon>Polypodiidae</taxon>
        <taxon>Polypodiales</taxon>
        <taxon>Pteridineae</taxon>
        <taxon>Pteridaceae</taxon>
        <taxon>Vittarioideae</taxon>
        <taxon>Adiantum</taxon>
    </lineage>
</organism>
<dbReference type="Proteomes" id="UP000886520">
    <property type="component" value="Chromosome 7"/>
</dbReference>
<dbReference type="Gene3D" id="1.20.1310.10">
    <property type="entry name" value="Cullin Repeats"/>
    <property type="match status" value="1"/>
</dbReference>
<dbReference type="SUPFAM" id="SSF74788">
    <property type="entry name" value="Cullin repeat-like"/>
    <property type="match status" value="1"/>
</dbReference>
<gene>
    <name evidence="1" type="ORF">GOP47_0007188</name>
</gene>
<evidence type="ECO:0000313" key="2">
    <source>
        <dbReference type="Proteomes" id="UP000886520"/>
    </source>
</evidence>
<dbReference type="InterPro" id="IPR016159">
    <property type="entry name" value="Cullin_repeat-like_dom_sf"/>
</dbReference>
<dbReference type="EMBL" id="JABFUD020000007">
    <property type="protein sequence ID" value="KAI5077364.1"/>
    <property type="molecule type" value="Genomic_DNA"/>
</dbReference>
<proteinExistence type="predicted"/>
<evidence type="ECO:0000313" key="1">
    <source>
        <dbReference type="EMBL" id="KAI5077364.1"/>
    </source>
</evidence>
<accession>A0A9D4ZJ26</accession>
<sequence length="188" mass="21375">MGNKRPPFMEQSLDTSPIMELSPATPSSMVPCLDTPPYGAYTCKLTLHGPFLVWSHAWIPLRMEPTLASSPCMDPSWAALSSLPLLLLLKISLSLVAVRAYVLKDLSVRYLLLGGLHKQQLETMSTSKKKSFRIEPFKHKVEIDPKYAERTWRVLDDAINEIYNHNASGLSFEELYRQAFFWFSCLLP</sequence>
<dbReference type="AlphaFoldDB" id="A0A9D4ZJ26"/>
<keyword evidence="2" id="KW-1185">Reference proteome</keyword>